<dbReference type="Pfam" id="PF13671">
    <property type="entry name" value="AAA_33"/>
    <property type="match status" value="1"/>
</dbReference>
<dbReference type="STRING" id="1176198.SAMN05444716_104487"/>
<keyword evidence="1" id="KW-0808">Transferase</keyword>
<sequence>MTQPPPSPRNTPPHDGRVIILTGPPGAGKSTVARLLADRLTPSVHLHTDDFWSAIKRGAIAPYLPEAHQQNEVVLRVLVSAAFGYADGGYQVICDGVVGPWFIDLFRAAARERALPLSYVILRPDERTTVARATARSGDALTDPGPVRALHGQFSDLGGYEAHVLDSTGLTADATADRVLRGLARGAHLLDPGGTPTSADAPAHRS</sequence>
<keyword evidence="1" id="KW-0418">Kinase</keyword>
<organism evidence="1 2">
    <name type="scientific">Streptomyces harbinensis</name>
    <dbReference type="NCBI Taxonomy" id="1176198"/>
    <lineage>
        <taxon>Bacteria</taxon>
        <taxon>Bacillati</taxon>
        <taxon>Actinomycetota</taxon>
        <taxon>Actinomycetes</taxon>
        <taxon>Kitasatosporales</taxon>
        <taxon>Streptomycetaceae</taxon>
        <taxon>Streptomyces</taxon>
    </lineage>
</organism>
<evidence type="ECO:0000313" key="2">
    <source>
        <dbReference type="Proteomes" id="UP000198873"/>
    </source>
</evidence>
<dbReference type="InterPro" id="IPR027417">
    <property type="entry name" value="P-loop_NTPase"/>
</dbReference>
<dbReference type="RefSeq" id="WP_019434055.1">
    <property type="nucleotide sequence ID" value="NZ_FPAB01000004.1"/>
</dbReference>
<gene>
    <name evidence="1" type="ORF">SAMN05444716_104487</name>
</gene>
<accession>A0A1I6T997</accession>
<proteinExistence type="predicted"/>
<dbReference type="Gene3D" id="3.40.50.300">
    <property type="entry name" value="P-loop containing nucleotide triphosphate hydrolases"/>
    <property type="match status" value="1"/>
</dbReference>
<protein>
    <submittedName>
        <fullName evidence="1">Adenylate kinase</fullName>
    </submittedName>
</protein>
<reference evidence="2" key="1">
    <citation type="submission" date="2016-10" db="EMBL/GenBank/DDBJ databases">
        <authorList>
            <person name="Varghese N."/>
            <person name="Submissions S."/>
        </authorList>
    </citation>
    <scope>NUCLEOTIDE SEQUENCE [LARGE SCALE GENOMIC DNA]</scope>
    <source>
        <strain evidence="2">CGMCC 4.7047</strain>
    </source>
</reference>
<dbReference type="AlphaFoldDB" id="A0A1I6T997"/>
<dbReference type="GO" id="GO:0016301">
    <property type="term" value="F:kinase activity"/>
    <property type="evidence" value="ECO:0007669"/>
    <property type="project" value="UniProtKB-KW"/>
</dbReference>
<keyword evidence="2" id="KW-1185">Reference proteome</keyword>
<dbReference type="SUPFAM" id="SSF52540">
    <property type="entry name" value="P-loop containing nucleoside triphosphate hydrolases"/>
    <property type="match status" value="1"/>
</dbReference>
<evidence type="ECO:0000313" key="1">
    <source>
        <dbReference type="EMBL" id="SFS85792.1"/>
    </source>
</evidence>
<dbReference type="EMBL" id="FPAB01000004">
    <property type="protein sequence ID" value="SFS85792.1"/>
    <property type="molecule type" value="Genomic_DNA"/>
</dbReference>
<name>A0A1I6T997_9ACTN</name>
<dbReference type="Proteomes" id="UP000198873">
    <property type="component" value="Unassembled WGS sequence"/>
</dbReference>